<accession>A0A366SBD4</accession>
<evidence type="ECO:0000313" key="3">
    <source>
        <dbReference type="Proteomes" id="UP000253153"/>
    </source>
</evidence>
<organism evidence="2 3">
    <name type="scientific">Fusarium coffeatum</name>
    <dbReference type="NCBI Taxonomy" id="231269"/>
    <lineage>
        <taxon>Eukaryota</taxon>
        <taxon>Fungi</taxon>
        <taxon>Dikarya</taxon>
        <taxon>Ascomycota</taxon>
        <taxon>Pezizomycotina</taxon>
        <taxon>Sordariomycetes</taxon>
        <taxon>Hypocreomycetidae</taxon>
        <taxon>Hypocreales</taxon>
        <taxon>Nectriaceae</taxon>
        <taxon>Fusarium</taxon>
        <taxon>Fusarium incarnatum-equiseti species complex</taxon>
    </lineage>
</organism>
<protein>
    <recommendedName>
        <fullName evidence="1">Ig-like domain-containing protein</fullName>
    </recommendedName>
</protein>
<dbReference type="EMBL" id="QKXC01000014">
    <property type="protein sequence ID" value="RBR26609.1"/>
    <property type="molecule type" value="Genomic_DNA"/>
</dbReference>
<gene>
    <name evidence="2" type="ORF">FIESC28_00606</name>
</gene>
<dbReference type="Proteomes" id="UP000253153">
    <property type="component" value="Unassembled WGS sequence"/>
</dbReference>
<sequence>MVIERALKSELDLHRTPKLVEANILYGEIDPSTQDMAITHVGPITITIQQDMPSSWVKTGPSSGVVEEFLRRFYGERKFACLRARHSRWDPVEVSHPLSEPMEHYPWITEDTRTSADRWLCFYSLQPSELLVRRVASSDEGAYICGPLVSSNITGDLLITPEHRMSLKFVIWI</sequence>
<comment type="caution">
    <text evidence="2">The sequence shown here is derived from an EMBL/GenBank/DDBJ whole genome shotgun (WGS) entry which is preliminary data.</text>
</comment>
<dbReference type="AlphaFoldDB" id="A0A366SBD4"/>
<reference evidence="2 3" key="1">
    <citation type="submission" date="2018-06" db="EMBL/GenBank/DDBJ databases">
        <title>Fusarium incarnatum-equiseti species complex species 28.</title>
        <authorList>
            <person name="Gardiner D.M."/>
        </authorList>
    </citation>
    <scope>NUCLEOTIDE SEQUENCE [LARGE SCALE GENOMIC DNA]</scope>
    <source>
        <strain evidence="2 3">FIESC_28</strain>
    </source>
</reference>
<dbReference type="GeneID" id="41990053"/>
<dbReference type="PROSITE" id="PS50835">
    <property type="entry name" value="IG_LIKE"/>
    <property type="match status" value="1"/>
</dbReference>
<proteinExistence type="predicted"/>
<keyword evidence="3" id="KW-1185">Reference proteome</keyword>
<feature type="domain" description="Ig-like" evidence="1">
    <location>
        <begin position="43"/>
        <end position="145"/>
    </location>
</feature>
<evidence type="ECO:0000313" key="2">
    <source>
        <dbReference type="EMBL" id="RBR26609.1"/>
    </source>
</evidence>
<dbReference type="InterPro" id="IPR007110">
    <property type="entry name" value="Ig-like_dom"/>
</dbReference>
<evidence type="ECO:0000259" key="1">
    <source>
        <dbReference type="PROSITE" id="PS50835"/>
    </source>
</evidence>
<dbReference type="RefSeq" id="XP_031021200.1">
    <property type="nucleotide sequence ID" value="XM_031154757.1"/>
</dbReference>
<name>A0A366SBD4_9HYPO</name>
<dbReference type="OrthoDB" id="5025817at2759"/>